<evidence type="ECO:0000256" key="6">
    <source>
        <dbReference type="ARBA" id="ARBA00022801"/>
    </source>
</evidence>
<gene>
    <name evidence="12" type="ORF">TKK_007153</name>
</gene>
<dbReference type="AlphaFoldDB" id="A0ABD2X270"/>
<proteinExistence type="inferred from homology"/>
<dbReference type="PROSITE" id="PS51885">
    <property type="entry name" value="NEPRILYSIN"/>
    <property type="match status" value="1"/>
</dbReference>
<dbReference type="InterPro" id="IPR008753">
    <property type="entry name" value="Peptidase_M13_N"/>
</dbReference>
<dbReference type="Gene3D" id="1.10.1380.10">
    <property type="entry name" value="Neutral endopeptidase , domain2"/>
    <property type="match status" value="1"/>
</dbReference>
<evidence type="ECO:0000313" key="13">
    <source>
        <dbReference type="Proteomes" id="UP001627154"/>
    </source>
</evidence>
<keyword evidence="4" id="KW-0645">Protease</keyword>
<dbReference type="PANTHER" id="PTHR11733">
    <property type="entry name" value="ZINC METALLOPROTEASE FAMILY M13 NEPRILYSIN-RELATED"/>
    <property type="match status" value="1"/>
</dbReference>
<keyword evidence="13" id="KW-1185">Reference proteome</keyword>
<dbReference type="InterPro" id="IPR018497">
    <property type="entry name" value="Peptidase_M13_C"/>
</dbReference>
<evidence type="ECO:0000313" key="12">
    <source>
        <dbReference type="EMBL" id="KAL3399280.1"/>
    </source>
</evidence>
<reference evidence="12 13" key="1">
    <citation type="journal article" date="2024" name="bioRxiv">
        <title>A reference genome for Trichogramma kaykai: A tiny desert-dwelling parasitoid wasp with competing sex-ratio distorters.</title>
        <authorList>
            <person name="Culotta J."/>
            <person name="Lindsey A.R."/>
        </authorList>
    </citation>
    <scope>NUCLEOTIDE SEQUENCE [LARGE SCALE GENOMIC DNA]</scope>
    <source>
        <strain evidence="12 13">KSX58</strain>
    </source>
</reference>
<dbReference type="Gene3D" id="3.40.390.10">
    <property type="entry name" value="Collagenase (Catalytic Domain)"/>
    <property type="match status" value="1"/>
</dbReference>
<evidence type="ECO:0000256" key="5">
    <source>
        <dbReference type="ARBA" id="ARBA00022723"/>
    </source>
</evidence>
<keyword evidence="7" id="KW-0862">Zinc</keyword>
<evidence type="ECO:0000256" key="1">
    <source>
        <dbReference type="ARBA" id="ARBA00001947"/>
    </source>
</evidence>
<dbReference type="GO" id="GO:0006508">
    <property type="term" value="P:proteolysis"/>
    <property type="evidence" value="ECO:0007669"/>
    <property type="project" value="UniProtKB-KW"/>
</dbReference>
<evidence type="ECO:0000259" key="10">
    <source>
        <dbReference type="Pfam" id="PF01431"/>
    </source>
</evidence>
<organism evidence="12 13">
    <name type="scientific">Trichogramma kaykai</name>
    <dbReference type="NCBI Taxonomy" id="54128"/>
    <lineage>
        <taxon>Eukaryota</taxon>
        <taxon>Metazoa</taxon>
        <taxon>Ecdysozoa</taxon>
        <taxon>Arthropoda</taxon>
        <taxon>Hexapoda</taxon>
        <taxon>Insecta</taxon>
        <taxon>Pterygota</taxon>
        <taxon>Neoptera</taxon>
        <taxon>Endopterygota</taxon>
        <taxon>Hymenoptera</taxon>
        <taxon>Apocrita</taxon>
        <taxon>Proctotrupomorpha</taxon>
        <taxon>Chalcidoidea</taxon>
        <taxon>Trichogrammatidae</taxon>
        <taxon>Trichogramma</taxon>
    </lineage>
</organism>
<dbReference type="GO" id="GO:0005886">
    <property type="term" value="C:plasma membrane"/>
    <property type="evidence" value="ECO:0007669"/>
    <property type="project" value="UniProtKB-SubCell"/>
</dbReference>
<feature type="domain" description="Peptidase M13 C-terminal" evidence="10">
    <location>
        <begin position="540"/>
        <end position="744"/>
    </location>
</feature>
<evidence type="ECO:0000256" key="8">
    <source>
        <dbReference type="ARBA" id="ARBA00023049"/>
    </source>
</evidence>
<dbReference type="SUPFAM" id="SSF55486">
    <property type="entry name" value="Metalloproteases ('zincins'), catalytic domain"/>
    <property type="match status" value="1"/>
</dbReference>
<comment type="cofactor">
    <cofactor evidence="1">
        <name>Zn(2+)</name>
        <dbReference type="ChEBI" id="CHEBI:29105"/>
    </cofactor>
</comment>
<dbReference type="GO" id="GO:0046872">
    <property type="term" value="F:metal ion binding"/>
    <property type="evidence" value="ECO:0007669"/>
    <property type="project" value="UniProtKB-KW"/>
</dbReference>
<dbReference type="PANTHER" id="PTHR11733:SF167">
    <property type="entry name" value="FI17812P1-RELATED"/>
    <property type="match status" value="1"/>
</dbReference>
<dbReference type="GO" id="GO:0008237">
    <property type="term" value="F:metallopeptidase activity"/>
    <property type="evidence" value="ECO:0007669"/>
    <property type="project" value="UniProtKB-KW"/>
</dbReference>
<feature type="region of interest" description="Disordered" evidence="9">
    <location>
        <begin position="1"/>
        <end position="27"/>
    </location>
</feature>
<comment type="similarity">
    <text evidence="3">Belongs to the peptidase M13 family.</text>
</comment>
<sequence>MRASDRDWRRFRARDDDDDGGGGDIVNAPRARDTLRVLIHGLAPTTMVNARSSMRQEKQQHNQRSSSNFYYVSSELYETTCANEHCNEVAEEFLKSVKKTVDPCSDFYAYSCARKSSKLRTSDISEMKEILESPHSEEEIKALTLEKIFYRSCMEQTDSDTRAKKKLKQFLNLSNGYSLFKHGKYGAVDWLTIDALYAQLGFEHAFFNAHVMKDPENLENNIMALTPPSPLFTISIHSLLKNRNFSEMIMNLLDKNHKGNLEDFNDVIAFNNELHGILPALAQFEESIKTLIENKMYIENWQRSYDSSAELQDDGKTNRIDWLRVLNKFTKSSRVHMHKSDKIIVRNVAYFHKLAGLLEKTPASVLEKYIHIKFIAQVGKYLSPSLAKFFENFKNRSKFCIRQAENRLVGANYEFIKRHVPKDRKALAEEIAVNVKKSLIQLISRADWMDQPTKTHAVDKLHKLQIIMGYPDWQLDTDFVNNYYGNLHLGSNFFDNVIKYKRQALLHEVQGLRNPEKFDPATMSKNHAPLVHHFEINTHLNLVYLPTAYLHQKKNKFLGSQLPNSINYGSFGSMIGAILYDFASLTDTLKYNLYLRTVEGLTKQTIDAYRVKEKCLSNQLTDYKKSDRGYNPLSDVIGQDTVQVDKIYEKQTGLRAAFEAFSESLASGDKTEQLLPGFEKVNPHQLFYLAYAERICGIGDVYDSYDGYETSSKINGVVTNLQLFSDVYQCPRDSPMNRLEKCELFT</sequence>
<evidence type="ECO:0000256" key="3">
    <source>
        <dbReference type="ARBA" id="ARBA00007357"/>
    </source>
</evidence>
<dbReference type="Proteomes" id="UP001627154">
    <property type="component" value="Unassembled WGS sequence"/>
</dbReference>
<accession>A0ABD2X270</accession>
<dbReference type="EMBL" id="JBJJXI010000056">
    <property type="protein sequence ID" value="KAL3399280.1"/>
    <property type="molecule type" value="Genomic_DNA"/>
</dbReference>
<dbReference type="CDD" id="cd08662">
    <property type="entry name" value="M13"/>
    <property type="match status" value="1"/>
</dbReference>
<evidence type="ECO:0000256" key="4">
    <source>
        <dbReference type="ARBA" id="ARBA00022670"/>
    </source>
</evidence>
<comment type="caution">
    <text evidence="12">The sequence shown here is derived from an EMBL/GenBank/DDBJ whole genome shotgun (WGS) entry which is preliminary data.</text>
</comment>
<comment type="subcellular location">
    <subcellularLocation>
        <location evidence="2">Cell membrane</location>
        <topology evidence="2">Single-pass type II membrane protein</topology>
    </subcellularLocation>
</comment>
<evidence type="ECO:0000256" key="2">
    <source>
        <dbReference type="ARBA" id="ARBA00004401"/>
    </source>
</evidence>
<protein>
    <recommendedName>
        <fullName evidence="14">Peptidase M13 N-terminal domain-containing protein</fullName>
    </recommendedName>
</protein>
<dbReference type="Pfam" id="PF05649">
    <property type="entry name" value="Peptidase_M13_N"/>
    <property type="match status" value="1"/>
</dbReference>
<evidence type="ECO:0000256" key="9">
    <source>
        <dbReference type="SAM" id="MobiDB-lite"/>
    </source>
</evidence>
<keyword evidence="5" id="KW-0479">Metal-binding</keyword>
<keyword evidence="8" id="KW-0482">Metalloprotease</keyword>
<evidence type="ECO:0000256" key="7">
    <source>
        <dbReference type="ARBA" id="ARBA00022833"/>
    </source>
</evidence>
<dbReference type="Pfam" id="PF01431">
    <property type="entry name" value="Peptidase_M13"/>
    <property type="match status" value="1"/>
</dbReference>
<dbReference type="InterPro" id="IPR042089">
    <property type="entry name" value="Peptidase_M13_dom_2"/>
</dbReference>
<evidence type="ECO:0008006" key="14">
    <source>
        <dbReference type="Google" id="ProtNLM"/>
    </source>
</evidence>
<keyword evidence="6" id="KW-0378">Hydrolase</keyword>
<dbReference type="InterPro" id="IPR024079">
    <property type="entry name" value="MetalloPept_cat_dom_sf"/>
</dbReference>
<name>A0ABD2X270_9HYME</name>
<feature type="domain" description="Peptidase M13 N-terminal" evidence="11">
    <location>
        <begin position="103"/>
        <end position="471"/>
    </location>
</feature>
<feature type="compositionally biased region" description="Basic and acidic residues" evidence="9">
    <location>
        <begin position="1"/>
        <end position="15"/>
    </location>
</feature>
<dbReference type="InterPro" id="IPR000718">
    <property type="entry name" value="Peptidase_M13"/>
</dbReference>
<evidence type="ECO:0000259" key="11">
    <source>
        <dbReference type="Pfam" id="PF05649"/>
    </source>
</evidence>